<dbReference type="SUPFAM" id="SSF53383">
    <property type="entry name" value="PLP-dependent transferases"/>
    <property type="match status" value="1"/>
</dbReference>
<reference evidence="7 8" key="1">
    <citation type="journal article" date="2019" name="Fungal Biol. Biotechnol.">
        <title>Draft genome sequence of fastidious pathogen Ceratobasidium theobromae, which causes vascular-streak dieback in Theobroma cacao.</title>
        <authorList>
            <person name="Ali S.S."/>
            <person name="Asman A."/>
            <person name="Shao J."/>
            <person name="Firmansyah A.P."/>
            <person name="Susilo A.W."/>
            <person name="Rosmana A."/>
            <person name="McMahon P."/>
            <person name="Junaid M."/>
            <person name="Guest D."/>
            <person name="Kheng T.Y."/>
            <person name="Meinhardt L.W."/>
            <person name="Bailey B.A."/>
        </authorList>
    </citation>
    <scope>NUCLEOTIDE SEQUENCE [LARGE SCALE GENOMIC DNA]</scope>
    <source>
        <strain evidence="7 8">CT2</strain>
    </source>
</reference>
<dbReference type="NCBIfam" id="NF041359">
    <property type="entry name" value="GntG_guanitoxin"/>
    <property type="match status" value="1"/>
</dbReference>
<dbReference type="Gene3D" id="3.90.1150.10">
    <property type="entry name" value="Aspartate Aminotransferase, domain 1"/>
    <property type="match status" value="1"/>
</dbReference>
<keyword evidence="8" id="KW-1185">Reference proteome</keyword>
<dbReference type="GO" id="GO:0005829">
    <property type="term" value="C:cytosol"/>
    <property type="evidence" value="ECO:0007669"/>
    <property type="project" value="TreeGrafter"/>
</dbReference>
<feature type="modified residue" description="N6-(pyridoxal phosphate)lysine" evidence="5">
    <location>
        <position position="216"/>
    </location>
</feature>
<keyword evidence="4" id="KW-0456">Lyase</keyword>
<evidence type="ECO:0000256" key="3">
    <source>
        <dbReference type="ARBA" id="ARBA00022898"/>
    </source>
</evidence>
<evidence type="ECO:0000313" key="8">
    <source>
        <dbReference type="Proteomes" id="UP000383932"/>
    </source>
</evidence>
<dbReference type="GO" id="GO:0008732">
    <property type="term" value="F:L-allo-threonine aldolase activity"/>
    <property type="evidence" value="ECO:0007669"/>
    <property type="project" value="TreeGrafter"/>
</dbReference>
<dbReference type="Gene3D" id="3.40.640.10">
    <property type="entry name" value="Type I PLP-dependent aspartate aminotransferase-like (Major domain)"/>
    <property type="match status" value="1"/>
</dbReference>
<protein>
    <submittedName>
        <fullName evidence="7">Threonine aldolase</fullName>
    </submittedName>
</protein>
<dbReference type="InterPro" id="IPR023603">
    <property type="entry name" value="Low_specificity_L-TA-like"/>
</dbReference>
<accession>A0A5N5QT16</accession>
<dbReference type="Proteomes" id="UP000383932">
    <property type="component" value="Unassembled WGS sequence"/>
</dbReference>
<name>A0A5N5QT16_9AGAM</name>
<organism evidence="7 8">
    <name type="scientific">Ceratobasidium theobromae</name>
    <dbReference type="NCBI Taxonomy" id="1582974"/>
    <lineage>
        <taxon>Eukaryota</taxon>
        <taxon>Fungi</taxon>
        <taxon>Dikarya</taxon>
        <taxon>Basidiomycota</taxon>
        <taxon>Agaricomycotina</taxon>
        <taxon>Agaricomycetes</taxon>
        <taxon>Cantharellales</taxon>
        <taxon>Ceratobasidiaceae</taxon>
        <taxon>Ceratobasidium</taxon>
    </lineage>
</organism>
<dbReference type="InterPro" id="IPR015422">
    <property type="entry name" value="PyrdxlP-dep_Trfase_small"/>
</dbReference>
<dbReference type="GO" id="GO:0006545">
    <property type="term" value="P:glycine biosynthetic process"/>
    <property type="evidence" value="ECO:0007669"/>
    <property type="project" value="TreeGrafter"/>
</dbReference>
<comment type="cofactor">
    <cofactor evidence="1">
        <name>pyridoxal 5'-phosphate</name>
        <dbReference type="ChEBI" id="CHEBI:597326"/>
    </cofactor>
</comment>
<dbReference type="EMBL" id="SSOP01000015">
    <property type="protein sequence ID" value="KAB5594895.1"/>
    <property type="molecule type" value="Genomic_DNA"/>
</dbReference>
<dbReference type="PANTHER" id="PTHR48097:SF9">
    <property type="entry name" value="L-THREONINE ALDOLASE"/>
    <property type="match status" value="1"/>
</dbReference>
<evidence type="ECO:0000256" key="5">
    <source>
        <dbReference type="PIRSR" id="PIRSR017617-1"/>
    </source>
</evidence>
<comment type="caution">
    <text evidence="7">The sequence shown here is derived from an EMBL/GenBank/DDBJ whole genome shotgun (WGS) entry which is preliminary data.</text>
</comment>
<dbReference type="InterPro" id="IPR001597">
    <property type="entry name" value="ArAA_b-elim_lyase/Thr_aldolase"/>
</dbReference>
<gene>
    <name evidence="7" type="ORF">CTheo_1710</name>
</gene>
<dbReference type="OrthoDB" id="10261951at2759"/>
<proteinExistence type="inferred from homology"/>
<evidence type="ECO:0000313" key="7">
    <source>
        <dbReference type="EMBL" id="KAB5594895.1"/>
    </source>
</evidence>
<dbReference type="InterPro" id="IPR015421">
    <property type="entry name" value="PyrdxlP-dep_Trfase_major"/>
</dbReference>
<feature type="domain" description="Aromatic amino acid beta-eliminating lyase/threonine aldolase" evidence="6">
    <location>
        <begin position="20"/>
        <end position="304"/>
    </location>
</feature>
<evidence type="ECO:0000256" key="2">
    <source>
        <dbReference type="ARBA" id="ARBA00006966"/>
    </source>
</evidence>
<sequence length="378" mass="40497">MNGTTPHPAIARANALSSVDFRSDTVTSPTASMLQAMASSAVGDDVYDEDETTAALERHVADLLGHEAGLFVTSGTAGNQIALRVHLTQPPHSVLCHARSHINRAEAGGVATLSQAMVQAVLPQNTPNLTLEDVQREAVLLNDIHYAPTRVIALENTYGGTIMSLKETRRISEFARANGIKMHCDGARLWDAVAAGAGSFREYGAAFDSISLCFSKGIGAPIGSVLVGSRAFIDRAKWVRKSIGGGMRQTGLITGAARAALDEVFPKLTAVHEMARDFGKHLHSLGLKTLLPVETNMLFVDLEAAGLSNDWLVEEAESAGLRFGYDGRIVFHHQISAEAIEKLKDVLSRVVERKAAGAYDERQKVKGGVYVAGKTRMV</sequence>
<evidence type="ECO:0000256" key="4">
    <source>
        <dbReference type="ARBA" id="ARBA00023239"/>
    </source>
</evidence>
<dbReference type="AlphaFoldDB" id="A0A5N5QT16"/>
<dbReference type="PIRSF" id="PIRSF017617">
    <property type="entry name" value="Thr_aldolase"/>
    <property type="match status" value="1"/>
</dbReference>
<evidence type="ECO:0000256" key="1">
    <source>
        <dbReference type="ARBA" id="ARBA00001933"/>
    </source>
</evidence>
<dbReference type="Pfam" id="PF01212">
    <property type="entry name" value="Beta_elim_lyase"/>
    <property type="match status" value="1"/>
</dbReference>
<keyword evidence="3" id="KW-0663">Pyridoxal phosphate</keyword>
<dbReference type="GO" id="GO:0006567">
    <property type="term" value="P:L-threonine catabolic process"/>
    <property type="evidence" value="ECO:0007669"/>
    <property type="project" value="TreeGrafter"/>
</dbReference>
<dbReference type="FunFam" id="3.40.640.10:FF:000030">
    <property type="entry name" value="Low-specificity L-threonine aldolase"/>
    <property type="match status" value="1"/>
</dbReference>
<comment type="similarity">
    <text evidence="2">Belongs to the threonine aldolase family.</text>
</comment>
<dbReference type="PANTHER" id="PTHR48097">
    <property type="entry name" value="L-THREONINE ALDOLASE-RELATED"/>
    <property type="match status" value="1"/>
</dbReference>
<dbReference type="InterPro" id="IPR015424">
    <property type="entry name" value="PyrdxlP-dep_Trfase"/>
</dbReference>
<evidence type="ECO:0000259" key="6">
    <source>
        <dbReference type="Pfam" id="PF01212"/>
    </source>
</evidence>